<reference evidence="3" key="1">
    <citation type="journal article" date="2012" name="Proc. Natl. Acad. Sci. U.S.A.">
        <title>Antigenic diversity is generated by distinct evolutionary mechanisms in African trypanosome species.</title>
        <authorList>
            <person name="Jackson A.P."/>
            <person name="Berry A."/>
            <person name="Aslett M."/>
            <person name="Allison H.C."/>
            <person name="Burton P."/>
            <person name="Vavrova-Anderson J."/>
            <person name="Brown R."/>
            <person name="Browne H."/>
            <person name="Corton N."/>
            <person name="Hauser H."/>
            <person name="Gamble J."/>
            <person name="Gilderthorp R."/>
            <person name="Marcello L."/>
            <person name="McQuillan J."/>
            <person name="Otto T.D."/>
            <person name="Quail M.A."/>
            <person name="Sanders M.J."/>
            <person name="van Tonder A."/>
            <person name="Ginger M.L."/>
            <person name="Field M.C."/>
            <person name="Barry J.D."/>
            <person name="Hertz-Fowler C."/>
            <person name="Berriman M."/>
        </authorList>
    </citation>
    <scope>NUCLEOTIDE SEQUENCE</scope>
    <source>
        <strain evidence="3">Y486</strain>
    </source>
</reference>
<dbReference type="AlphaFoldDB" id="G0TWJ1"/>
<keyword evidence="2" id="KW-0812">Transmembrane</keyword>
<proteinExistence type="predicted"/>
<feature type="region of interest" description="Disordered" evidence="1">
    <location>
        <begin position="1"/>
        <end position="44"/>
    </location>
</feature>
<evidence type="ECO:0000256" key="2">
    <source>
        <dbReference type="SAM" id="Phobius"/>
    </source>
</evidence>
<organism evidence="3">
    <name type="scientific">Trypanosoma vivax (strain Y486)</name>
    <dbReference type="NCBI Taxonomy" id="1055687"/>
    <lineage>
        <taxon>Eukaryota</taxon>
        <taxon>Discoba</taxon>
        <taxon>Euglenozoa</taxon>
        <taxon>Kinetoplastea</taxon>
        <taxon>Metakinetoplastina</taxon>
        <taxon>Trypanosomatida</taxon>
        <taxon>Trypanosomatidae</taxon>
        <taxon>Trypanosoma</taxon>
        <taxon>Duttonella</taxon>
    </lineage>
</organism>
<sequence length="152" mass="17459">MHSSSLHNAMVRHINTSKRKGRRERSRKGEKGKKKKGLDAYTKEGNQMKPKATQRFCTYVSLMRAQIVRQWTHSEDILYCFRADARGKDIVCVCVWSSAPFHSLSILHCLAVERLLLSLLLSSSSPSSLFLLLAFFFFFFFLSHETYGCLSC</sequence>
<feature type="compositionally biased region" description="Basic residues" evidence="1">
    <location>
        <begin position="15"/>
        <end position="36"/>
    </location>
</feature>
<dbReference type="VEuPathDB" id="TriTrypDB:TvY486_0601200"/>
<dbReference type="EMBL" id="HE573022">
    <property type="protein sequence ID" value="CCC48329.1"/>
    <property type="molecule type" value="Genomic_DNA"/>
</dbReference>
<protein>
    <submittedName>
        <fullName evidence="3">Uncharacterized protein</fullName>
    </submittedName>
</protein>
<feature type="transmembrane region" description="Helical" evidence="2">
    <location>
        <begin position="115"/>
        <end position="142"/>
    </location>
</feature>
<keyword evidence="2" id="KW-1133">Transmembrane helix</keyword>
<keyword evidence="2" id="KW-0472">Membrane</keyword>
<gene>
    <name evidence="3" type="ORF">TVY486_0601200</name>
</gene>
<evidence type="ECO:0000256" key="1">
    <source>
        <dbReference type="SAM" id="MobiDB-lite"/>
    </source>
</evidence>
<evidence type="ECO:0000313" key="3">
    <source>
        <dbReference type="EMBL" id="CCC48329.1"/>
    </source>
</evidence>
<accession>G0TWJ1</accession>
<name>G0TWJ1_TRYVY</name>